<keyword evidence="6" id="KW-0539">Nucleus</keyword>
<name>D8QNS0_SELML</name>
<dbReference type="Pfam" id="PF26102">
    <property type="entry name" value="Ig_SPL7"/>
    <property type="match status" value="1"/>
</dbReference>
<evidence type="ECO:0000313" key="12">
    <source>
        <dbReference type="Proteomes" id="UP000001514"/>
    </source>
</evidence>
<dbReference type="SUPFAM" id="SSF103612">
    <property type="entry name" value="SBT domain"/>
    <property type="match status" value="1"/>
</dbReference>
<dbReference type="Gene3D" id="4.10.1100.10">
    <property type="entry name" value="Transcription factor, SBP-box domain"/>
    <property type="match status" value="1"/>
</dbReference>
<accession>D8QNS0</accession>
<dbReference type="Gene3D" id="1.25.40.20">
    <property type="entry name" value="Ankyrin repeat-containing domain"/>
    <property type="match status" value="1"/>
</dbReference>
<dbReference type="EMBL" id="GL377565">
    <property type="protein sequence ID" value="EFJ38807.1"/>
    <property type="molecule type" value="Genomic_DNA"/>
</dbReference>
<feature type="region of interest" description="Disordered" evidence="8">
    <location>
        <begin position="270"/>
        <end position="315"/>
    </location>
</feature>
<evidence type="ECO:0000256" key="8">
    <source>
        <dbReference type="SAM" id="MobiDB-lite"/>
    </source>
</evidence>
<feature type="region of interest" description="Disordered" evidence="8">
    <location>
        <begin position="342"/>
        <end position="385"/>
    </location>
</feature>
<dbReference type="Proteomes" id="UP000001514">
    <property type="component" value="Unassembled WGS sequence"/>
</dbReference>
<evidence type="ECO:0000256" key="3">
    <source>
        <dbReference type="ARBA" id="ARBA00022771"/>
    </source>
</evidence>
<dbReference type="STRING" id="88036.D8QNS0"/>
<proteinExistence type="predicted"/>
<protein>
    <recommendedName>
        <fullName evidence="10">SBP-type domain-containing protein</fullName>
    </recommendedName>
</protein>
<evidence type="ECO:0000313" key="11">
    <source>
        <dbReference type="EMBL" id="EFJ38807.1"/>
    </source>
</evidence>
<dbReference type="OMA" id="TINMPIN"/>
<dbReference type="InterPro" id="IPR036893">
    <property type="entry name" value="SBP_sf"/>
</dbReference>
<dbReference type="SUPFAM" id="SSF48403">
    <property type="entry name" value="Ankyrin repeat"/>
    <property type="match status" value="1"/>
</dbReference>
<evidence type="ECO:0000256" key="9">
    <source>
        <dbReference type="SAM" id="Phobius"/>
    </source>
</evidence>
<feature type="transmembrane region" description="Helical" evidence="9">
    <location>
        <begin position="893"/>
        <end position="915"/>
    </location>
</feature>
<reference evidence="11 12" key="1">
    <citation type="journal article" date="2011" name="Science">
        <title>The Selaginella genome identifies genetic changes associated with the evolution of vascular plants.</title>
        <authorList>
            <person name="Banks J.A."/>
            <person name="Nishiyama T."/>
            <person name="Hasebe M."/>
            <person name="Bowman J.L."/>
            <person name="Gribskov M."/>
            <person name="dePamphilis C."/>
            <person name="Albert V.A."/>
            <person name="Aono N."/>
            <person name="Aoyama T."/>
            <person name="Ambrose B.A."/>
            <person name="Ashton N.W."/>
            <person name="Axtell M.J."/>
            <person name="Barker E."/>
            <person name="Barker M.S."/>
            <person name="Bennetzen J.L."/>
            <person name="Bonawitz N.D."/>
            <person name="Chapple C."/>
            <person name="Cheng C."/>
            <person name="Correa L.G."/>
            <person name="Dacre M."/>
            <person name="DeBarry J."/>
            <person name="Dreyer I."/>
            <person name="Elias M."/>
            <person name="Engstrom E.M."/>
            <person name="Estelle M."/>
            <person name="Feng L."/>
            <person name="Finet C."/>
            <person name="Floyd S.K."/>
            <person name="Frommer W.B."/>
            <person name="Fujita T."/>
            <person name="Gramzow L."/>
            <person name="Gutensohn M."/>
            <person name="Harholt J."/>
            <person name="Hattori M."/>
            <person name="Heyl A."/>
            <person name="Hirai T."/>
            <person name="Hiwatashi Y."/>
            <person name="Ishikawa M."/>
            <person name="Iwata M."/>
            <person name="Karol K.G."/>
            <person name="Koehler B."/>
            <person name="Kolukisaoglu U."/>
            <person name="Kubo M."/>
            <person name="Kurata T."/>
            <person name="Lalonde S."/>
            <person name="Li K."/>
            <person name="Li Y."/>
            <person name="Litt A."/>
            <person name="Lyons E."/>
            <person name="Manning G."/>
            <person name="Maruyama T."/>
            <person name="Michael T.P."/>
            <person name="Mikami K."/>
            <person name="Miyazaki S."/>
            <person name="Morinaga S."/>
            <person name="Murata T."/>
            <person name="Mueller-Roeber B."/>
            <person name="Nelson D.R."/>
            <person name="Obara M."/>
            <person name="Oguri Y."/>
            <person name="Olmstead R.G."/>
            <person name="Onodera N."/>
            <person name="Petersen B.L."/>
            <person name="Pils B."/>
            <person name="Prigge M."/>
            <person name="Rensing S.A."/>
            <person name="Riano-Pachon D.M."/>
            <person name="Roberts A.W."/>
            <person name="Sato Y."/>
            <person name="Scheller H.V."/>
            <person name="Schulz B."/>
            <person name="Schulz C."/>
            <person name="Shakirov E.V."/>
            <person name="Shibagaki N."/>
            <person name="Shinohara N."/>
            <person name="Shippen D.E."/>
            <person name="Soerensen I."/>
            <person name="Sotooka R."/>
            <person name="Sugimoto N."/>
            <person name="Sugita M."/>
            <person name="Sumikawa N."/>
            <person name="Tanurdzic M."/>
            <person name="Theissen G."/>
            <person name="Ulvskov P."/>
            <person name="Wakazuki S."/>
            <person name="Weng J.K."/>
            <person name="Willats W.W."/>
            <person name="Wipf D."/>
            <person name="Wolf P.G."/>
            <person name="Yang L."/>
            <person name="Zimmer A.D."/>
            <person name="Zhu Q."/>
            <person name="Mitros T."/>
            <person name="Hellsten U."/>
            <person name="Loque D."/>
            <person name="Otillar R."/>
            <person name="Salamov A."/>
            <person name="Schmutz J."/>
            <person name="Shapiro H."/>
            <person name="Lindquist E."/>
            <person name="Lucas S."/>
            <person name="Rokhsar D."/>
            <person name="Grigoriev I.V."/>
        </authorList>
    </citation>
    <scope>NUCLEOTIDE SEQUENCE [LARGE SCALE GENOMIC DNA]</scope>
</reference>
<dbReference type="PROSITE" id="PS51141">
    <property type="entry name" value="ZF_SBP"/>
    <property type="match status" value="1"/>
</dbReference>
<dbReference type="AlphaFoldDB" id="D8QNS0"/>
<keyword evidence="9" id="KW-1133">Transmembrane helix</keyword>
<dbReference type="GO" id="GO:0001216">
    <property type="term" value="F:DNA-binding transcription activator activity"/>
    <property type="evidence" value="ECO:0000318"/>
    <property type="project" value="GO_Central"/>
</dbReference>
<keyword evidence="9" id="KW-0812">Transmembrane</keyword>
<dbReference type="GO" id="GO:0000976">
    <property type="term" value="F:transcription cis-regulatory region binding"/>
    <property type="evidence" value="ECO:0000318"/>
    <property type="project" value="GO_Central"/>
</dbReference>
<organism evidence="12">
    <name type="scientific">Selaginella moellendorffii</name>
    <name type="common">Spikemoss</name>
    <dbReference type="NCBI Taxonomy" id="88036"/>
    <lineage>
        <taxon>Eukaryota</taxon>
        <taxon>Viridiplantae</taxon>
        <taxon>Streptophyta</taxon>
        <taxon>Embryophyta</taxon>
        <taxon>Tracheophyta</taxon>
        <taxon>Lycopodiopsida</taxon>
        <taxon>Selaginellales</taxon>
        <taxon>Selaginellaceae</taxon>
        <taxon>Selaginella</taxon>
    </lineage>
</organism>
<evidence type="ECO:0000256" key="5">
    <source>
        <dbReference type="ARBA" id="ARBA00023163"/>
    </source>
</evidence>
<dbReference type="InterPro" id="IPR044817">
    <property type="entry name" value="SBP-like"/>
</dbReference>
<dbReference type="Pfam" id="PF03110">
    <property type="entry name" value="SBP"/>
    <property type="match status" value="1"/>
</dbReference>
<dbReference type="Gramene" id="EFJ38807">
    <property type="protein sequence ID" value="EFJ38807"/>
    <property type="gene ID" value="SELMODRAFT_437670"/>
</dbReference>
<keyword evidence="12" id="KW-1185">Reference proteome</keyword>
<evidence type="ECO:0000256" key="2">
    <source>
        <dbReference type="ARBA" id="ARBA00022723"/>
    </source>
</evidence>
<sequence>MNATKTIVLDASSTDEDDAECLTLKLGGRTYSSTDESARNGKRQRSTSPGSSCQQPQQPQQQQQQSQQQQYPMCQVDDCKADLSNAKDYHRRHKVCEMHSKAAKALVSRNMQRFCQQCSRFHPLQEFDEGKRSCRRRLAGHNRRRRKTQPDAAAAQAFLLSEDDVAGKSAGLLKLLQVLSQLQAASALEKANAVQERDLALEYLRRAVSVSTALGDCSKEGNGFGQKPEVKSPYDAQVLSALPGLPLLDAFSVLLQNNLKAQAKELPAPVVSQPLQNGTDYLPRGSHAPPPPTSRPAHSVIEVDGPSGHKPFPFQSPVAAAVNKAAVAPDSRDAVRPSLLGLLGARDRPPSPAVPPTSFIQAGHSQQSSESQSGSEQSPDSSYADWQERTGRISFKLFDRNPGDFPQLLRAQILEWLSHVPSDMESYIRPGCVVLAIFLSMPNSAWQKLCNDLLGNLKRLIDSSPTDFWNKGRILVQVCDQSAYVVDGKVQAVSLKSRDFPEILAVRPLAAVRNEETRFLVHGVDLAGADTRIYCAFHDEYNLQSWSEIDANEEDAEGSLCFTHTPCESIGRCFIEVERNGGSSFAPVLVADNAICDEVRSLEEDIEIASSRAGAMADSCAFPEEYSVAFVDLVELAVEHETSRFLHELGWVFQKQHWQLMKKQDHCDLRSSTMKWLLMFAVEREWCAVVKALLDTLYSFQSTGKVEDVADVLESVNLLHRATSRNSITMVEFLLTYQSPVAKRKESYVFSAATAGPAGLTALHVAACMIGADRVVSALTSDASQVGLQSWNSARDINGQSPFDCALSHGNFTYIQLVWSKIAASRGKSIPSQATNWIQNALSIELPPWPSSSTQTPGGSKVLLPASCGSECVAAAAGQHPVRQNFAGIRGPMYRPFILSMVAIAAVCVCVCLLLKSPVEVRFISPFTWESVQFGPK</sequence>
<dbReference type="OrthoDB" id="514967at2759"/>
<comment type="subcellular location">
    <subcellularLocation>
        <location evidence="1">Nucleus</location>
    </subcellularLocation>
</comment>
<dbReference type="InParanoid" id="D8QNS0"/>
<dbReference type="eggNOG" id="ENOG502QS71">
    <property type="taxonomic scope" value="Eukaryota"/>
</dbReference>
<dbReference type="GO" id="GO:0008270">
    <property type="term" value="F:zinc ion binding"/>
    <property type="evidence" value="ECO:0007669"/>
    <property type="project" value="UniProtKB-KW"/>
</dbReference>
<dbReference type="FunFam" id="4.10.1100.10:FF:000001">
    <property type="entry name" value="Squamosa promoter-binding-like protein 14"/>
    <property type="match status" value="1"/>
</dbReference>
<keyword evidence="3 7" id="KW-0863">Zinc-finger</keyword>
<feature type="region of interest" description="Disordered" evidence="8">
    <location>
        <begin position="30"/>
        <end position="69"/>
    </location>
</feature>
<dbReference type="PANTHER" id="PTHR31251">
    <property type="entry name" value="SQUAMOSA PROMOTER-BINDING-LIKE PROTEIN 4"/>
    <property type="match status" value="1"/>
</dbReference>
<feature type="compositionally biased region" description="Low complexity" evidence="8">
    <location>
        <begin position="365"/>
        <end position="382"/>
    </location>
</feature>
<dbReference type="InterPro" id="IPR004333">
    <property type="entry name" value="SBP_dom"/>
</dbReference>
<dbReference type="PANTHER" id="PTHR31251:SF86">
    <property type="entry name" value="SQUAMOSA PROMOTER-BINDING-LIKE PROTEIN 1"/>
    <property type="match status" value="1"/>
</dbReference>
<dbReference type="InterPro" id="IPR036770">
    <property type="entry name" value="Ankyrin_rpt-contain_sf"/>
</dbReference>
<dbReference type="FunCoup" id="D8QNS0">
    <property type="interactions" value="2727"/>
</dbReference>
<evidence type="ECO:0000256" key="4">
    <source>
        <dbReference type="ARBA" id="ARBA00022833"/>
    </source>
</evidence>
<keyword evidence="4" id="KW-0862">Zinc</keyword>
<keyword evidence="5" id="KW-0804">Transcription</keyword>
<feature type="compositionally biased region" description="Low complexity" evidence="8">
    <location>
        <begin position="54"/>
        <end position="69"/>
    </location>
</feature>
<keyword evidence="2" id="KW-0479">Metal-binding</keyword>
<evidence type="ECO:0000259" key="10">
    <source>
        <dbReference type="PROSITE" id="PS51141"/>
    </source>
</evidence>
<gene>
    <name evidence="11" type="ORF">SELMODRAFT_437670</name>
</gene>
<evidence type="ECO:0000256" key="6">
    <source>
        <dbReference type="ARBA" id="ARBA00023242"/>
    </source>
</evidence>
<keyword evidence="9" id="KW-0472">Membrane</keyword>
<dbReference type="KEGG" id="smo:SELMODRAFT_437670"/>
<dbReference type="HOGENOM" id="CLU_006255_0_0_1"/>
<dbReference type="GO" id="GO:0005634">
    <property type="term" value="C:nucleus"/>
    <property type="evidence" value="ECO:0000318"/>
    <property type="project" value="GO_Central"/>
</dbReference>
<evidence type="ECO:0000256" key="1">
    <source>
        <dbReference type="ARBA" id="ARBA00004123"/>
    </source>
</evidence>
<feature type="domain" description="SBP-type" evidence="10">
    <location>
        <begin position="71"/>
        <end position="148"/>
    </location>
</feature>
<evidence type="ECO:0000256" key="7">
    <source>
        <dbReference type="PROSITE-ProRule" id="PRU00470"/>
    </source>
</evidence>